<dbReference type="GeneID" id="41718258"/>
<organism evidence="1 2">
    <name type="scientific">Sulfuracidifex tepidarius</name>
    <dbReference type="NCBI Taxonomy" id="1294262"/>
    <lineage>
        <taxon>Archaea</taxon>
        <taxon>Thermoproteota</taxon>
        <taxon>Thermoprotei</taxon>
        <taxon>Sulfolobales</taxon>
        <taxon>Sulfolobaceae</taxon>
        <taxon>Sulfuracidifex</taxon>
    </lineage>
</organism>
<sequence length="291" mass="32958">MGKKGSATFKSVFEIMDDLGYLITYPTKANVIIVIGSTETAIKYFNKLNRRKNRVLISISEDGSYVIPLIGETRGGSLLGSMISDLLGAELVLTSFFSQNVISTLDEFLWVNGLKIINPETKSAVNRTLREEKKVRILVDCKCMELKINDGFEIVKELDKADIIVTKDYEKYIGTGKAILKPREILFPIWFTNSIPLETIIYSIFTTMKSAFLFEKRVDKLFVPQHTNMKFLDGITHVLRTDVCKLDVEMYTTDENDYMELCSHILSRNGGKLLLKPKKRAMGVITCLGIK</sequence>
<dbReference type="EMBL" id="AP018930">
    <property type="protein sequence ID" value="BBG27375.1"/>
    <property type="molecule type" value="Genomic_DNA"/>
</dbReference>
<dbReference type="AlphaFoldDB" id="A0A510E4C5"/>
<gene>
    <name evidence="1" type="ORF">IC007_1924</name>
</gene>
<evidence type="ECO:0000313" key="2">
    <source>
        <dbReference type="Proteomes" id="UP000325030"/>
    </source>
</evidence>
<dbReference type="SUPFAM" id="SSF159672">
    <property type="entry name" value="CbiG N-terminal domain-like"/>
    <property type="match status" value="1"/>
</dbReference>
<dbReference type="PANTHER" id="PTHR37477:SF1">
    <property type="entry name" value="COBALT-PRECORRIN-5A HYDROLASE"/>
    <property type="match status" value="1"/>
</dbReference>
<accession>A0A510E4C5</accession>
<protein>
    <submittedName>
        <fullName evidence="1">Uncharacterized protein</fullName>
    </submittedName>
</protein>
<dbReference type="InterPro" id="IPR038029">
    <property type="entry name" value="GbiG_N_sf"/>
</dbReference>
<dbReference type="PANTHER" id="PTHR37477">
    <property type="entry name" value="COBALT-PRECORRIN-5A HYDROLASE"/>
    <property type="match status" value="1"/>
</dbReference>
<dbReference type="InterPro" id="IPR052553">
    <property type="entry name" value="CbiG_hydrolase"/>
</dbReference>
<reference evidence="2" key="1">
    <citation type="submission" date="2018-09" db="EMBL/GenBank/DDBJ databases">
        <title>Complete Genome Sequencing of Sulfolobus sp. JCM 16834.</title>
        <authorList>
            <person name="Kato S."/>
            <person name="Itoh T."/>
            <person name="Ohkuma M."/>
        </authorList>
    </citation>
    <scope>NUCLEOTIDE SEQUENCE [LARGE SCALE GENOMIC DNA]</scope>
    <source>
        <strain evidence="2">IC-007</strain>
    </source>
</reference>
<name>A0A510E4C5_9CREN</name>
<evidence type="ECO:0000313" key="1">
    <source>
        <dbReference type="EMBL" id="BBG27375.1"/>
    </source>
</evidence>
<proteinExistence type="predicted"/>
<dbReference type="RefSeq" id="WP_149564898.1">
    <property type="nucleotide sequence ID" value="NZ_AP018930.1"/>
</dbReference>
<dbReference type="Proteomes" id="UP000325030">
    <property type="component" value="Chromosome"/>
</dbReference>